<dbReference type="EMBL" id="BSEH01000374">
    <property type="protein sequence ID" value="GLJ58419.1"/>
    <property type="molecule type" value="Genomic_DNA"/>
</dbReference>
<evidence type="ECO:0000313" key="3">
    <source>
        <dbReference type="EMBL" id="GLJ59673.1"/>
    </source>
</evidence>
<accession>A0AAD3RR45</accession>
<dbReference type="Proteomes" id="UP001234787">
    <property type="component" value="Unassembled WGS sequence"/>
</dbReference>
<name>A0AAD3RR45_CRYJA</name>
<sequence length="122" mass="13395">MDSNDFGRSSRTAIASSLSERASGISCKPPHDVAEGGYWGKQNTPVRMASPSSISRIKRTSSATRRIMSGSEELETKGQTLRRAIPDFGPSIKGTTCRMKRRCVSPVSEQESFLCFYSLTQL</sequence>
<gene>
    <name evidence="2" type="ORF">SUGI_1447240</name>
    <name evidence="3" type="ORF">SUGI_1518580</name>
</gene>
<reference evidence="2" key="1">
    <citation type="submission" date="2022-12" db="EMBL/GenBank/DDBJ databases">
        <title>Chromosome-Level Genome Assembly of Japanese Cedar (Cryptomeriajaponica D. Don).</title>
        <authorList>
            <person name="Fujino T."/>
            <person name="Yamaguchi K."/>
            <person name="Yokoyama T."/>
            <person name="Hamanaka T."/>
            <person name="Harazono Y."/>
            <person name="Kamada H."/>
            <person name="Kobayashi W."/>
            <person name="Ujino-Ihara T."/>
            <person name="Uchiyama K."/>
            <person name="Matsumoto A."/>
            <person name="Izuno A."/>
            <person name="Tsumura Y."/>
            <person name="Toyoda A."/>
            <person name="Shigenobu S."/>
            <person name="Moriguchi Y."/>
            <person name="Ueno S."/>
            <person name="Kasahara M."/>
        </authorList>
    </citation>
    <scope>NUCLEOTIDE SEQUENCE</scope>
</reference>
<feature type="region of interest" description="Disordered" evidence="1">
    <location>
        <begin position="34"/>
        <end position="65"/>
    </location>
</feature>
<evidence type="ECO:0000256" key="1">
    <source>
        <dbReference type="SAM" id="MobiDB-lite"/>
    </source>
</evidence>
<dbReference type="AlphaFoldDB" id="A0AAD3RR45"/>
<protein>
    <submittedName>
        <fullName evidence="2">Uncharacterized protein</fullName>
    </submittedName>
</protein>
<keyword evidence="4" id="KW-1185">Reference proteome</keyword>
<proteinExistence type="predicted"/>
<evidence type="ECO:0000313" key="4">
    <source>
        <dbReference type="Proteomes" id="UP001234787"/>
    </source>
</evidence>
<organism evidence="2 4">
    <name type="scientific">Cryptomeria japonica</name>
    <name type="common">Japanese cedar</name>
    <name type="synonym">Cupressus japonica</name>
    <dbReference type="NCBI Taxonomy" id="3369"/>
    <lineage>
        <taxon>Eukaryota</taxon>
        <taxon>Viridiplantae</taxon>
        <taxon>Streptophyta</taxon>
        <taxon>Embryophyta</taxon>
        <taxon>Tracheophyta</taxon>
        <taxon>Spermatophyta</taxon>
        <taxon>Pinopsida</taxon>
        <taxon>Pinidae</taxon>
        <taxon>Conifers II</taxon>
        <taxon>Cupressales</taxon>
        <taxon>Cupressaceae</taxon>
        <taxon>Cryptomeria</taxon>
    </lineage>
</organism>
<feature type="compositionally biased region" description="Polar residues" evidence="1">
    <location>
        <begin position="41"/>
        <end position="64"/>
    </location>
</feature>
<comment type="caution">
    <text evidence="2">The sequence shown here is derived from an EMBL/GenBank/DDBJ whole genome shotgun (WGS) entry which is preliminary data.</text>
</comment>
<evidence type="ECO:0000313" key="2">
    <source>
        <dbReference type="EMBL" id="GLJ58419.1"/>
    </source>
</evidence>
<dbReference type="EMBL" id="BSEH01001216">
    <property type="protein sequence ID" value="GLJ59673.1"/>
    <property type="molecule type" value="Genomic_DNA"/>
</dbReference>